<name>C2BGJ8_9FIRM</name>
<comment type="caution">
    <text evidence="2">The sequence shown here is derived from an EMBL/GenBank/DDBJ whole genome shotgun (WGS) entry which is preliminary data.</text>
</comment>
<dbReference type="eggNOG" id="COG1748">
    <property type="taxonomic scope" value="Bacteria"/>
</dbReference>
<dbReference type="EMBL" id="ABYO01000220">
    <property type="protein sequence ID" value="EEI85978.1"/>
    <property type="molecule type" value="Genomic_DNA"/>
</dbReference>
<dbReference type="Pfam" id="PF03435">
    <property type="entry name" value="Sacchrp_dh_NADP"/>
    <property type="match status" value="1"/>
</dbReference>
<organism evidence="2 3">
    <name type="scientific">Anaerococcus lactolyticus ATCC 51172</name>
    <dbReference type="NCBI Taxonomy" id="525254"/>
    <lineage>
        <taxon>Bacteria</taxon>
        <taxon>Bacillati</taxon>
        <taxon>Bacillota</taxon>
        <taxon>Tissierellia</taxon>
        <taxon>Tissierellales</taxon>
        <taxon>Peptoniphilaceae</taxon>
        <taxon>Anaerococcus</taxon>
    </lineage>
</organism>
<evidence type="ECO:0000313" key="3">
    <source>
        <dbReference type="Proteomes" id="UP000005984"/>
    </source>
</evidence>
<protein>
    <submittedName>
        <fullName evidence="2">Putative saccharopine dehydrogenase</fullName>
    </submittedName>
</protein>
<dbReference type="SUPFAM" id="SSF51735">
    <property type="entry name" value="NAD(P)-binding Rossmann-fold domains"/>
    <property type="match status" value="1"/>
</dbReference>
<feature type="domain" description="Saccharopine dehydrogenase NADP binding" evidence="1">
    <location>
        <begin position="4"/>
        <end position="101"/>
    </location>
</feature>
<evidence type="ECO:0000259" key="1">
    <source>
        <dbReference type="Pfam" id="PF03435"/>
    </source>
</evidence>
<dbReference type="Gene3D" id="3.40.50.720">
    <property type="entry name" value="NAD(P)-binding Rossmann-like Domain"/>
    <property type="match status" value="1"/>
</dbReference>
<dbReference type="InterPro" id="IPR005097">
    <property type="entry name" value="Sacchrp_dh_NADP-bd"/>
</dbReference>
<dbReference type="HOGENOM" id="CLU_803887_0_0_9"/>
<dbReference type="InterPro" id="IPR036291">
    <property type="entry name" value="NAD(P)-bd_dom_sf"/>
</dbReference>
<dbReference type="RefSeq" id="WP_004830233.1">
    <property type="nucleotide sequence ID" value="NZ_GG666061.1"/>
</dbReference>
<accession>C2BGJ8</accession>
<reference evidence="2 3" key="1">
    <citation type="submission" date="2008-10" db="EMBL/GenBank/DDBJ databases">
        <authorList>
            <person name="Qin X."/>
            <person name="Bachman B."/>
            <person name="Battles P."/>
            <person name="Bell A."/>
            <person name="Bess C."/>
            <person name="Bickham C."/>
            <person name="Chaboub L."/>
            <person name="Chen D."/>
            <person name="Coyle M."/>
            <person name="Deiros D.R."/>
            <person name="Dinh H."/>
            <person name="Forbes L."/>
            <person name="Fowler G."/>
            <person name="Francisco L."/>
            <person name="Fu Q."/>
            <person name="Gubbala S."/>
            <person name="Hale W."/>
            <person name="Han Y."/>
            <person name="Hemphill L."/>
            <person name="Highlander S.K."/>
            <person name="Hirani K."/>
            <person name="Hogues M."/>
            <person name="Jackson L."/>
            <person name="Jakkamsetti A."/>
            <person name="Javaid M."/>
            <person name="Jiang H."/>
            <person name="Korchina V."/>
            <person name="Kovar C."/>
            <person name="Lara F."/>
            <person name="Lee S."/>
            <person name="Mata R."/>
            <person name="Mathew T."/>
            <person name="Moen C."/>
            <person name="Morales K."/>
            <person name="Munidasa M."/>
            <person name="Nazareth L."/>
            <person name="Ngo R."/>
            <person name="Nguyen L."/>
            <person name="Okwuonu G."/>
            <person name="Ongeri F."/>
            <person name="Patil S."/>
            <person name="Petrosino J."/>
            <person name="Pham C."/>
            <person name="Pham P."/>
            <person name="Pu L.-L."/>
            <person name="Puazo M."/>
            <person name="Raj R."/>
            <person name="Reid J."/>
            <person name="Rouhana J."/>
            <person name="Saada N."/>
            <person name="Shang Y."/>
            <person name="Simmons D."/>
            <person name="Thornton R."/>
            <person name="Warren J."/>
            <person name="Weissenberger G."/>
            <person name="Zhang J."/>
            <person name="Zhang L."/>
            <person name="Zhou C."/>
            <person name="Zhu D."/>
            <person name="Muzny D."/>
            <person name="Worley K."/>
            <person name="Gibbs R."/>
        </authorList>
    </citation>
    <scope>NUCLEOTIDE SEQUENCE [LARGE SCALE GENOMIC DNA]</scope>
    <source>
        <strain evidence="2 3">ATCC 51172</strain>
    </source>
</reference>
<dbReference type="Proteomes" id="UP000005984">
    <property type="component" value="Unassembled WGS sequence"/>
</dbReference>
<dbReference type="AlphaFoldDB" id="C2BGJ8"/>
<dbReference type="STRING" id="525254.HMPREF0072_1468"/>
<gene>
    <name evidence="2" type="ORF">HMPREF0072_1468</name>
</gene>
<proteinExistence type="predicted"/>
<keyword evidence="3" id="KW-1185">Reference proteome</keyword>
<evidence type="ECO:0000313" key="2">
    <source>
        <dbReference type="EMBL" id="EEI85978.1"/>
    </source>
</evidence>
<sequence length="349" mass="40218">MYKVGILGCSGNIGSIVLEEISKTEDNYIYAATRNERNIIKKNNIHHKIFDIENKDKLNDFISKCQVVINCTGIKNANIINVCMENNVNYVDPSFFDLSETVELPKTKQNNCIIYSAGCNPGLTEVFIKYIDTEYSPHKLEIIFSGSGSMSKSAIEELLDISNEYKSSFRSFVRGNSIEKMETWEIKRKLNHLSGDVICIPVINQSFFKCINSTDIKTAYFYNTFKSEKIILKLIEAKSIIEKDEKIYRNYISELIGLFEEESVGYNSSFTNYYCIFSNGLNYKKRITLESKLDWNKLTAVVITEVINLLKHNKNLKHGIGEVWEMFDAYEIIKVFLRNGYIKISNIRL</sequence>